<dbReference type="Gene3D" id="3.30.70.360">
    <property type="match status" value="1"/>
</dbReference>
<comment type="caution">
    <text evidence="4">The sequence shown here is derived from an EMBL/GenBank/DDBJ whole genome shotgun (WGS) entry which is preliminary data.</text>
</comment>
<comment type="similarity">
    <text evidence="1">Belongs to the peptidase M20 family.</text>
</comment>
<keyword evidence="5" id="KW-1185">Reference proteome</keyword>
<dbReference type="NCBIfam" id="TIGR01879">
    <property type="entry name" value="hydantase"/>
    <property type="match status" value="1"/>
</dbReference>
<keyword evidence="3" id="KW-0862">Zinc</keyword>
<protein>
    <submittedName>
        <fullName evidence="4">Zn-dependent hydrolase</fullName>
    </submittedName>
</protein>
<keyword evidence="2 4" id="KW-0378">Hydrolase</keyword>
<dbReference type="SUPFAM" id="SSF55031">
    <property type="entry name" value="Bacterial exopeptidase dimerisation domain"/>
    <property type="match status" value="1"/>
</dbReference>
<dbReference type="PIRSF" id="PIRSF001235">
    <property type="entry name" value="Amidase_carbamoylase"/>
    <property type="match status" value="1"/>
</dbReference>
<feature type="binding site" evidence="3">
    <location>
        <position position="85"/>
    </location>
    <ligand>
        <name>Zn(2+)</name>
        <dbReference type="ChEBI" id="CHEBI:29105"/>
        <label>1</label>
    </ligand>
</feature>
<accession>A0A9X9X1C3</accession>
<dbReference type="AlphaFoldDB" id="A0A9X9X1C3"/>
<feature type="binding site" evidence="3">
    <location>
        <position position="96"/>
    </location>
    <ligand>
        <name>Zn(2+)</name>
        <dbReference type="ChEBI" id="CHEBI:29105"/>
        <label>1</label>
    </ligand>
</feature>
<dbReference type="Gene3D" id="3.40.630.10">
    <property type="entry name" value="Zn peptidases"/>
    <property type="match status" value="1"/>
</dbReference>
<dbReference type="SUPFAM" id="SSF53187">
    <property type="entry name" value="Zn-dependent exopeptidases"/>
    <property type="match status" value="1"/>
</dbReference>
<dbReference type="GO" id="GO:0016813">
    <property type="term" value="F:hydrolase activity, acting on carbon-nitrogen (but not peptide) bonds, in linear amidines"/>
    <property type="evidence" value="ECO:0007669"/>
    <property type="project" value="InterPro"/>
</dbReference>
<comment type="cofactor">
    <cofactor evidence="3">
        <name>Zn(2+)</name>
        <dbReference type="ChEBI" id="CHEBI:29105"/>
    </cofactor>
    <text evidence="3">Binds 2 Zn(2+) ions per subunit.</text>
</comment>
<dbReference type="NCBIfam" id="NF006771">
    <property type="entry name" value="PRK09290.1-5"/>
    <property type="match status" value="1"/>
</dbReference>
<feature type="binding site" evidence="3">
    <location>
        <position position="384"/>
    </location>
    <ligand>
        <name>Zn(2+)</name>
        <dbReference type="ChEBI" id="CHEBI:29105"/>
        <label>2</label>
    </ligand>
</feature>
<evidence type="ECO:0000313" key="4">
    <source>
        <dbReference type="EMBL" id="MBR0673202.1"/>
    </source>
</evidence>
<dbReference type="PANTHER" id="PTHR32494">
    <property type="entry name" value="ALLANTOATE DEIMINASE-RELATED"/>
    <property type="match status" value="1"/>
</dbReference>
<dbReference type="InterPro" id="IPR010158">
    <property type="entry name" value="Amidase_Cbmase"/>
</dbReference>
<dbReference type="CDD" id="cd03884">
    <property type="entry name" value="M20_bAS"/>
    <property type="match status" value="1"/>
</dbReference>
<name>A0A9X9X1C3_9PROT</name>
<evidence type="ECO:0000313" key="5">
    <source>
        <dbReference type="Proteomes" id="UP001138751"/>
    </source>
</evidence>
<feature type="binding site" evidence="3">
    <location>
        <position position="192"/>
    </location>
    <ligand>
        <name>Zn(2+)</name>
        <dbReference type="ChEBI" id="CHEBI:29105"/>
        <label>1</label>
    </ligand>
</feature>
<dbReference type="PANTHER" id="PTHR32494:SF5">
    <property type="entry name" value="ALLANTOATE AMIDOHYDROLASE"/>
    <property type="match status" value="1"/>
</dbReference>
<proteinExistence type="inferred from homology"/>
<feature type="binding site" evidence="3">
    <location>
        <position position="96"/>
    </location>
    <ligand>
        <name>Zn(2+)</name>
        <dbReference type="ChEBI" id="CHEBI:29105"/>
        <label>2</label>
    </ligand>
</feature>
<evidence type="ECO:0000256" key="3">
    <source>
        <dbReference type="PIRSR" id="PIRSR001235-1"/>
    </source>
</evidence>
<dbReference type="Pfam" id="PF01546">
    <property type="entry name" value="Peptidase_M20"/>
    <property type="match status" value="1"/>
</dbReference>
<dbReference type="NCBIfam" id="NF009527">
    <property type="entry name" value="PRK12891.1"/>
    <property type="match status" value="1"/>
</dbReference>
<dbReference type="InterPro" id="IPR036264">
    <property type="entry name" value="Bact_exopeptidase_dim_dom"/>
</dbReference>
<dbReference type="EMBL" id="JAAEDM010000062">
    <property type="protein sequence ID" value="MBR0673202.1"/>
    <property type="molecule type" value="Genomic_DNA"/>
</dbReference>
<reference evidence="4" key="1">
    <citation type="submission" date="2020-01" db="EMBL/GenBank/DDBJ databases">
        <authorList>
            <person name="Rat A."/>
        </authorList>
    </citation>
    <scope>NUCLEOTIDE SEQUENCE</scope>
    <source>
        <strain evidence="4">LMG 31231</strain>
    </source>
</reference>
<organism evidence="4 5">
    <name type="scientific">Neoroseomonas soli</name>
    <dbReference type="NCBI Taxonomy" id="1081025"/>
    <lineage>
        <taxon>Bacteria</taxon>
        <taxon>Pseudomonadati</taxon>
        <taxon>Pseudomonadota</taxon>
        <taxon>Alphaproteobacteria</taxon>
        <taxon>Acetobacterales</taxon>
        <taxon>Acetobacteraceae</taxon>
        <taxon>Neoroseomonas</taxon>
    </lineage>
</organism>
<dbReference type="RefSeq" id="WP_211863613.1">
    <property type="nucleotide sequence ID" value="NZ_JAAEDM010000062.1"/>
</dbReference>
<sequence>MSGTNQRIDGKRLWDSLMAMAEIGATPKGGVKRLTLSDVDKAGRDRFKGWCEALGLTVRVDAIGNMFARREGRDPKRLPVLMGSHLDSQPTGGKFDGALGVIAGLEVMRSLNDLNIVTDAPIELVNWTDEEGSRFGHSLMGSGVWAGIYSQDKAYGLRDVDGVSVSDALDQIGYKGEHAAKPFPADAYFELHIEQGPILEKEGKQVGIVTGAQAQVWYDAVITGQDSHAGTTPPSARKDALVAAARVVTLVDQLMRARGEDGRGTVGYLQVMHPSRNVVPGEVRFSVEFRHPDDAEILSLAETFPAEAARLVAETGCRLDLSELFRIPAQPFDPSCVDLVRQATSRLGLSAREIISGAGHDAVYVARSVPTAMIFTPCKDGLSHNEAESIMPEEAEAGCQVLFEAVVARANRTV</sequence>
<keyword evidence="3" id="KW-0479">Metal-binding</keyword>
<dbReference type="NCBIfam" id="NF006769">
    <property type="entry name" value="PRK09290.1-3"/>
    <property type="match status" value="1"/>
</dbReference>
<dbReference type="Proteomes" id="UP001138751">
    <property type="component" value="Unassembled WGS sequence"/>
</dbReference>
<reference evidence="4" key="2">
    <citation type="journal article" date="2021" name="Syst. Appl. Microbiol.">
        <title>Roseomonas hellenica sp. nov., isolated from roots of wild-growing Alkanna tinctoria.</title>
        <authorList>
            <person name="Rat A."/>
            <person name="Naranjo H.D."/>
            <person name="Lebbe L."/>
            <person name="Cnockaert M."/>
            <person name="Krigas N."/>
            <person name="Grigoriadou K."/>
            <person name="Maloupa E."/>
            <person name="Willems A."/>
        </authorList>
    </citation>
    <scope>NUCLEOTIDE SEQUENCE</scope>
    <source>
        <strain evidence="4">LMG 31231</strain>
    </source>
</reference>
<feature type="binding site" evidence="3">
    <location>
        <position position="131"/>
    </location>
    <ligand>
        <name>Zn(2+)</name>
        <dbReference type="ChEBI" id="CHEBI:29105"/>
        <label>2</label>
    </ligand>
</feature>
<evidence type="ECO:0000256" key="1">
    <source>
        <dbReference type="ARBA" id="ARBA00006153"/>
    </source>
</evidence>
<gene>
    <name evidence="4" type="ORF">GXW76_18650</name>
</gene>
<evidence type="ECO:0000256" key="2">
    <source>
        <dbReference type="ARBA" id="ARBA00022801"/>
    </source>
</evidence>
<dbReference type="InterPro" id="IPR002933">
    <property type="entry name" value="Peptidase_M20"/>
</dbReference>
<dbReference type="GO" id="GO:0046872">
    <property type="term" value="F:metal ion binding"/>
    <property type="evidence" value="ECO:0007669"/>
    <property type="project" value="UniProtKB-KW"/>
</dbReference>